<evidence type="ECO:0000313" key="5">
    <source>
        <dbReference type="EMBL" id="GGJ64413.1"/>
    </source>
</evidence>
<dbReference type="EMBL" id="BMKX01000006">
    <property type="protein sequence ID" value="GGJ64413.1"/>
    <property type="molecule type" value="Genomic_DNA"/>
</dbReference>
<dbReference type="SMART" id="SM00894">
    <property type="entry name" value="Excalibur"/>
    <property type="match status" value="1"/>
</dbReference>
<protein>
    <recommendedName>
        <fullName evidence="4">Excalibur calcium-binding domain-containing protein</fullName>
    </recommendedName>
</protein>
<keyword evidence="6" id="KW-1185">Reference proteome</keyword>
<feature type="domain" description="Excalibur calcium-binding" evidence="4">
    <location>
        <begin position="258"/>
        <end position="294"/>
    </location>
</feature>
<proteinExistence type="predicted"/>
<sequence>MDHFPSPIAPDRPVKQKKPGMGKLGWIILAVVIVAAFALMIAQPELVFALSILGIIAAIIGIIIGRLPWLRDRKRSAGFGGVMVLLFVASAITGSSQYAADNPAPAVADPMVISSESPSPTPSESPSSTAIADFVGQECEGEELLMEQGAEKLYCDESTAGVLLWANQDDHDKTILAAKEVAEEKAAKGEAAAKKKAIEKAAADKKVAEKKAAEMAVAKKAEQKAEEKRIAQREEAARIAEREAIEEAYEAPAPVSTYYQNCSAVKAAGAAPIYRGDPGYSGKLDRDGDGVACES</sequence>
<keyword evidence="3" id="KW-0812">Transmembrane</keyword>
<accession>A0ABQ2DNB6</accession>
<keyword evidence="1" id="KW-0175">Coiled coil</keyword>
<evidence type="ECO:0000313" key="6">
    <source>
        <dbReference type="Proteomes" id="UP000606115"/>
    </source>
</evidence>
<evidence type="ECO:0000256" key="2">
    <source>
        <dbReference type="SAM" id="MobiDB-lite"/>
    </source>
</evidence>
<feature type="region of interest" description="Disordered" evidence="2">
    <location>
        <begin position="109"/>
        <end position="129"/>
    </location>
</feature>
<comment type="caution">
    <text evidence="5">The sequence shown here is derived from an EMBL/GenBank/DDBJ whole genome shotgun (WGS) entry which is preliminary data.</text>
</comment>
<feature type="region of interest" description="Disordered" evidence="2">
    <location>
        <begin position="276"/>
        <end position="295"/>
    </location>
</feature>
<feature type="transmembrane region" description="Helical" evidence="3">
    <location>
        <begin position="24"/>
        <end position="42"/>
    </location>
</feature>
<name>A0ABQ2DNB6_9MICC</name>
<feature type="coiled-coil region" evidence="1">
    <location>
        <begin position="191"/>
        <end position="243"/>
    </location>
</feature>
<reference evidence="6" key="1">
    <citation type="journal article" date="2019" name="Int. J. Syst. Evol. Microbiol.">
        <title>The Global Catalogue of Microorganisms (GCM) 10K type strain sequencing project: providing services to taxonomists for standard genome sequencing and annotation.</title>
        <authorList>
            <consortium name="The Broad Institute Genomics Platform"/>
            <consortium name="The Broad Institute Genome Sequencing Center for Infectious Disease"/>
            <person name="Wu L."/>
            <person name="Ma J."/>
        </authorList>
    </citation>
    <scope>NUCLEOTIDE SEQUENCE [LARGE SCALE GENOMIC DNA]</scope>
    <source>
        <strain evidence="6">CGMCC 1.3685</strain>
    </source>
</reference>
<keyword evidence="3" id="KW-0472">Membrane</keyword>
<gene>
    <name evidence="5" type="ORF">GCM10007173_24230</name>
</gene>
<dbReference type="Proteomes" id="UP000606115">
    <property type="component" value="Unassembled WGS sequence"/>
</dbReference>
<organism evidence="5 6">
    <name type="scientific">Glutamicibacter ardleyensis</name>
    <dbReference type="NCBI Taxonomy" id="225894"/>
    <lineage>
        <taxon>Bacteria</taxon>
        <taxon>Bacillati</taxon>
        <taxon>Actinomycetota</taxon>
        <taxon>Actinomycetes</taxon>
        <taxon>Micrococcales</taxon>
        <taxon>Micrococcaceae</taxon>
        <taxon>Glutamicibacter</taxon>
    </lineage>
</organism>
<dbReference type="Pfam" id="PF05901">
    <property type="entry name" value="Excalibur"/>
    <property type="match status" value="1"/>
</dbReference>
<feature type="transmembrane region" description="Helical" evidence="3">
    <location>
        <begin position="48"/>
        <end position="67"/>
    </location>
</feature>
<feature type="transmembrane region" description="Helical" evidence="3">
    <location>
        <begin position="79"/>
        <end position="100"/>
    </location>
</feature>
<dbReference type="RefSeq" id="WP_188685936.1">
    <property type="nucleotide sequence ID" value="NZ_JBHLUT010000005.1"/>
</dbReference>
<dbReference type="InterPro" id="IPR008613">
    <property type="entry name" value="Excalibur_Ca-bd_domain"/>
</dbReference>
<keyword evidence="3" id="KW-1133">Transmembrane helix</keyword>
<evidence type="ECO:0000256" key="1">
    <source>
        <dbReference type="SAM" id="Coils"/>
    </source>
</evidence>
<evidence type="ECO:0000256" key="3">
    <source>
        <dbReference type="SAM" id="Phobius"/>
    </source>
</evidence>
<evidence type="ECO:0000259" key="4">
    <source>
        <dbReference type="SMART" id="SM00894"/>
    </source>
</evidence>